<keyword evidence="5 8" id="KW-0012">Acyltransferase</keyword>
<evidence type="ECO:0000256" key="2">
    <source>
        <dbReference type="ARBA" id="ARBA00009145"/>
    </source>
</evidence>
<protein>
    <recommendedName>
        <fullName evidence="3">amino-acid N-acetyltransferase</fullName>
        <ecNumber evidence="3">2.3.1.1</ecNumber>
    </recommendedName>
</protein>
<dbReference type="Proteomes" id="UP000595224">
    <property type="component" value="Chromosome"/>
</dbReference>
<keyword evidence="9" id="KW-1185">Reference proteome</keyword>
<proteinExistence type="inferred from homology"/>
<evidence type="ECO:0000259" key="7">
    <source>
        <dbReference type="PROSITE" id="PS51186"/>
    </source>
</evidence>
<evidence type="ECO:0000313" key="8">
    <source>
        <dbReference type="EMBL" id="QQA01053.1"/>
    </source>
</evidence>
<dbReference type="InterPro" id="IPR036393">
    <property type="entry name" value="AceGlu_kinase-like_sf"/>
</dbReference>
<dbReference type="InterPro" id="IPR016181">
    <property type="entry name" value="Acyl_CoA_acyltransferase"/>
</dbReference>
<dbReference type="PANTHER" id="PTHR30602:SF12">
    <property type="entry name" value="AMINO-ACID ACETYLTRANSFERASE NAGS1, CHLOROPLASTIC-RELATED"/>
    <property type="match status" value="1"/>
</dbReference>
<dbReference type="GO" id="GO:0006526">
    <property type="term" value="P:L-arginine biosynthetic process"/>
    <property type="evidence" value="ECO:0007669"/>
    <property type="project" value="UniProtKB-UniPathway"/>
</dbReference>
<dbReference type="SUPFAM" id="SSF55729">
    <property type="entry name" value="Acyl-CoA N-acyltransferases (Nat)"/>
    <property type="match status" value="1"/>
</dbReference>
<evidence type="ECO:0000256" key="1">
    <source>
        <dbReference type="ARBA" id="ARBA00004925"/>
    </source>
</evidence>
<dbReference type="GO" id="GO:0004042">
    <property type="term" value="F:L-glutamate N-acetyltransferase activity"/>
    <property type="evidence" value="ECO:0007669"/>
    <property type="project" value="InterPro"/>
</dbReference>
<dbReference type="AlphaFoldDB" id="A0A7T3RDE1"/>
<dbReference type="InterPro" id="IPR000182">
    <property type="entry name" value="GNAT_dom"/>
</dbReference>
<dbReference type="RefSeq" id="WP_198442661.1">
    <property type="nucleotide sequence ID" value="NZ_CBCSHE010000007.1"/>
</dbReference>
<evidence type="ECO:0000313" key="9">
    <source>
        <dbReference type="Proteomes" id="UP000595224"/>
    </source>
</evidence>
<sequence length="464" mass="51634">MNENYIHEKAERIRDVIRYIRKFKNALVIIYIDNSLIDSPLFTSHIRDICFIHEAGLKVIMVPGASKRINEVLSSAGITWNIHNNCRITGSEAMPLIKMAAFDVSNQVMTAFAGEKQTAVIGNWVRARGKGVIEGFDYGTSGEIDRLEIESIRTVLDNGFIPIFPCIGWSAVGKPYNISSIELAQQIAVHMKAEKLFFLIPNADISQQMFTIPQDLGLSPEGTVPAMNLEEVDNFLKINDQSVNSEAKTTDQAINSAEFNYRSVVLKEKILSLLSLAKKACSNGVSRVHILNGSFDGTISCEIFSDLGSGTMIYSQNYGRIRDMIREDIPSVLSVMQPFVDNGVLLPRSKEILLNQLSDYIVYELDGAIRACAALLPYSDGQMEIAGVAVEKTCSHIGIGPKMIMFLVERAKKLHAKSIFLLTTQTADWFEKLGFVASEVSTLPEKRKELWTPQRGSKVMRINI</sequence>
<evidence type="ECO:0000256" key="6">
    <source>
        <dbReference type="ARBA" id="ARBA00048372"/>
    </source>
</evidence>
<name>A0A7T3RDE1_9SPIR</name>
<comment type="similarity">
    <text evidence="2">Belongs to the acetyltransferase family. ArgA subfamily.</text>
</comment>
<dbReference type="InterPro" id="IPR010167">
    <property type="entry name" value="NH2A_AcTrfase"/>
</dbReference>
<keyword evidence="4 8" id="KW-0808">Transferase</keyword>
<dbReference type="EC" id="2.3.1.1" evidence="3"/>
<gene>
    <name evidence="8" type="primary">argA</name>
    <name evidence="8" type="ORF">IWA51_12520</name>
</gene>
<dbReference type="NCBIfam" id="TIGR01890">
    <property type="entry name" value="N-Ac-Glu-synth"/>
    <property type="match status" value="1"/>
</dbReference>
<evidence type="ECO:0000256" key="4">
    <source>
        <dbReference type="ARBA" id="ARBA00022679"/>
    </source>
</evidence>
<accession>A0A7T3RDE1</accession>
<evidence type="ECO:0000256" key="3">
    <source>
        <dbReference type="ARBA" id="ARBA00012697"/>
    </source>
</evidence>
<dbReference type="PROSITE" id="PS51186">
    <property type="entry name" value="GNAT"/>
    <property type="match status" value="1"/>
</dbReference>
<dbReference type="GO" id="GO:0005737">
    <property type="term" value="C:cytoplasm"/>
    <property type="evidence" value="ECO:0007669"/>
    <property type="project" value="InterPro"/>
</dbReference>
<dbReference type="CDD" id="cd04301">
    <property type="entry name" value="NAT_SF"/>
    <property type="match status" value="1"/>
</dbReference>
<feature type="domain" description="N-acetyltransferase" evidence="7">
    <location>
        <begin position="319"/>
        <end position="464"/>
    </location>
</feature>
<dbReference type="PIRSF" id="PIRSF000423">
    <property type="entry name" value="ArgA"/>
    <property type="match status" value="1"/>
</dbReference>
<dbReference type="EMBL" id="CP064936">
    <property type="protein sequence ID" value="QQA01053.1"/>
    <property type="molecule type" value="Genomic_DNA"/>
</dbReference>
<dbReference type="UniPathway" id="UPA00068">
    <property type="reaction ID" value="UER00106"/>
</dbReference>
<dbReference type="KEGG" id="tper:IWA51_12520"/>
<dbReference type="Gene3D" id="3.40.1160.10">
    <property type="entry name" value="Acetylglutamate kinase-like"/>
    <property type="match status" value="1"/>
</dbReference>
<dbReference type="InterPro" id="IPR001048">
    <property type="entry name" value="Asp/Glu/Uridylate_kinase"/>
</dbReference>
<comment type="catalytic activity">
    <reaction evidence="6">
        <text>L-glutamate + acetyl-CoA = N-acetyl-L-glutamate + CoA + H(+)</text>
        <dbReference type="Rhea" id="RHEA:24292"/>
        <dbReference type="ChEBI" id="CHEBI:15378"/>
        <dbReference type="ChEBI" id="CHEBI:29985"/>
        <dbReference type="ChEBI" id="CHEBI:44337"/>
        <dbReference type="ChEBI" id="CHEBI:57287"/>
        <dbReference type="ChEBI" id="CHEBI:57288"/>
        <dbReference type="EC" id="2.3.1.1"/>
    </reaction>
</comment>
<dbReference type="Pfam" id="PF00583">
    <property type="entry name" value="Acetyltransf_1"/>
    <property type="match status" value="1"/>
</dbReference>
<organism evidence="8 9">
    <name type="scientific">Treponema peruense</name>
    <dbReference type="NCBI Taxonomy" id="2787628"/>
    <lineage>
        <taxon>Bacteria</taxon>
        <taxon>Pseudomonadati</taxon>
        <taxon>Spirochaetota</taxon>
        <taxon>Spirochaetia</taxon>
        <taxon>Spirochaetales</taxon>
        <taxon>Treponemataceae</taxon>
        <taxon>Treponema</taxon>
    </lineage>
</organism>
<evidence type="ECO:0000256" key="5">
    <source>
        <dbReference type="ARBA" id="ARBA00023315"/>
    </source>
</evidence>
<dbReference type="Gene3D" id="3.40.630.30">
    <property type="match status" value="1"/>
</dbReference>
<comment type="pathway">
    <text evidence="1">Amino-acid biosynthesis; L-arginine biosynthesis; N(2)-acetyl-L-ornithine from L-glutamate: step 1/4.</text>
</comment>
<reference evidence="8 9" key="1">
    <citation type="submission" date="2020-11" db="EMBL/GenBank/DDBJ databases">
        <title>Treponema Peruensis nv. sp., first commensal Treponema isolated from human feces.</title>
        <authorList>
            <person name="Belkhou C."/>
            <person name="Raes J."/>
        </authorList>
    </citation>
    <scope>NUCLEOTIDE SEQUENCE [LARGE SCALE GENOMIC DNA]</scope>
    <source>
        <strain evidence="8 9">RCC2812</strain>
    </source>
</reference>
<dbReference type="PANTHER" id="PTHR30602">
    <property type="entry name" value="AMINO-ACID ACETYLTRANSFERASE"/>
    <property type="match status" value="1"/>
</dbReference>
<dbReference type="SUPFAM" id="SSF53633">
    <property type="entry name" value="Carbamate kinase-like"/>
    <property type="match status" value="1"/>
</dbReference>
<dbReference type="Pfam" id="PF00696">
    <property type="entry name" value="AA_kinase"/>
    <property type="match status" value="1"/>
</dbReference>